<name>A0A8H4ZW26_9HYPO</name>
<dbReference type="InterPro" id="IPR000757">
    <property type="entry name" value="Beta-glucanase-like"/>
</dbReference>
<dbReference type="AlphaFoldDB" id="A0A8H4ZW26"/>
<feature type="compositionally biased region" description="Pro residues" evidence="1">
    <location>
        <begin position="325"/>
        <end position="350"/>
    </location>
</feature>
<dbReference type="PROSITE" id="PS51762">
    <property type="entry name" value="GH16_2"/>
    <property type="match status" value="1"/>
</dbReference>
<dbReference type="InterPro" id="IPR013320">
    <property type="entry name" value="ConA-like_dom_sf"/>
</dbReference>
<comment type="caution">
    <text evidence="4">The sequence shown here is derived from an EMBL/GenBank/DDBJ whole genome shotgun (WGS) entry which is preliminary data.</text>
</comment>
<feature type="domain" description="GH16" evidence="3">
    <location>
        <begin position="16"/>
        <end position="289"/>
    </location>
</feature>
<evidence type="ECO:0000313" key="5">
    <source>
        <dbReference type="Proteomes" id="UP000573603"/>
    </source>
</evidence>
<protein>
    <recommendedName>
        <fullName evidence="3">GH16 domain-containing protein</fullName>
    </recommendedName>
</protein>
<evidence type="ECO:0000313" key="4">
    <source>
        <dbReference type="EMBL" id="KAF5253838.1"/>
    </source>
</evidence>
<evidence type="ECO:0000256" key="1">
    <source>
        <dbReference type="SAM" id="MobiDB-lite"/>
    </source>
</evidence>
<keyword evidence="2" id="KW-0732">Signal</keyword>
<dbReference type="InterPro" id="IPR050546">
    <property type="entry name" value="Glycosyl_Hydrlase_16"/>
</dbReference>
<sequence>MFFFTIIICLLATTGTAWDAPEIPGFRTMWYDNFDGATGSLPDTSKWNIQHWYQDLNGDHQEYRASPINVYNKDGSLHIDPWRDPTAVKGWTSGRIESTYTFTPAHGVKTIIQASISLGYAPIGSKAGIWPAFWLLGDSHRTSGPIWPACGELDILEHVNDDHETYAAVHCDKSPGGICGEKKGIAGSLYLPDLGMGINTYKVVIDRTPTMWQEESVNFYVADELFHTVTGAQIGNLEVWKTIAQNKMFIIFNVAVSGDWPGPPMPFTAEGPDAGMEVGYVAHYEQETAAEDTANTPYYYPYDNYHNYNMPCYSKMTQTINHEAPPAPPRPPPAPGPARPPPPPPPPPAACHPCNSYNYPNSPQAPPPPPPVAAPPRRPMQPRPLPVVGAPPPPPVGPPVSAPPPPHAGRPLPPPPAGTPPHNYPHYHQVPPPPHQPYHNYPNLPPGRPHY</sequence>
<feature type="chain" id="PRO_5034380629" description="GH16 domain-containing protein" evidence="2">
    <location>
        <begin position="18"/>
        <end position="451"/>
    </location>
</feature>
<accession>A0A8H4ZW26</accession>
<dbReference type="SUPFAM" id="SSF49899">
    <property type="entry name" value="Concanavalin A-like lectins/glucanases"/>
    <property type="match status" value="1"/>
</dbReference>
<dbReference type="GO" id="GO:0005975">
    <property type="term" value="P:carbohydrate metabolic process"/>
    <property type="evidence" value="ECO:0007669"/>
    <property type="project" value="InterPro"/>
</dbReference>
<gene>
    <name evidence="4" type="ORF">FANTH_1299</name>
</gene>
<proteinExistence type="predicted"/>
<reference evidence="4 5" key="1">
    <citation type="journal article" date="2020" name="BMC Genomics">
        <title>Correction to: Identification and distribution of gene clusters required for synthesis of sphingolipid metabolism inhibitors in diverse species of the filamentous fungus Fusarium.</title>
        <authorList>
            <person name="Kim H.S."/>
            <person name="Lohmar J.M."/>
            <person name="Busman M."/>
            <person name="Brown D.W."/>
            <person name="Naumann T.A."/>
            <person name="Divon H.H."/>
            <person name="Lysoe E."/>
            <person name="Uhlig S."/>
            <person name="Proctor R.H."/>
        </authorList>
    </citation>
    <scope>NUCLEOTIDE SEQUENCE [LARGE SCALE GENOMIC DNA]</scope>
    <source>
        <strain evidence="4 5">NRRL 25214</strain>
    </source>
</reference>
<keyword evidence="5" id="KW-1185">Reference proteome</keyword>
<evidence type="ECO:0000256" key="2">
    <source>
        <dbReference type="SAM" id="SignalP"/>
    </source>
</evidence>
<dbReference type="PANTHER" id="PTHR10963">
    <property type="entry name" value="GLYCOSYL HYDROLASE-RELATED"/>
    <property type="match status" value="1"/>
</dbReference>
<feature type="region of interest" description="Disordered" evidence="1">
    <location>
        <begin position="320"/>
        <end position="451"/>
    </location>
</feature>
<evidence type="ECO:0000259" key="3">
    <source>
        <dbReference type="PROSITE" id="PS51762"/>
    </source>
</evidence>
<dbReference type="Gene3D" id="2.60.120.200">
    <property type="match status" value="1"/>
</dbReference>
<dbReference type="PANTHER" id="PTHR10963:SF60">
    <property type="entry name" value="GRAM-NEGATIVE BACTERIA-BINDING PROTEIN 1-RELATED"/>
    <property type="match status" value="1"/>
</dbReference>
<dbReference type="EMBL" id="JABEVY010000031">
    <property type="protein sequence ID" value="KAF5253838.1"/>
    <property type="molecule type" value="Genomic_DNA"/>
</dbReference>
<dbReference type="GO" id="GO:0004553">
    <property type="term" value="F:hydrolase activity, hydrolyzing O-glycosyl compounds"/>
    <property type="evidence" value="ECO:0007669"/>
    <property type="project" value="InterPro"/>
</dbReference>
<dbReference type="Proteomes" id="UP000573603">
    <property type="component" value="Unassembled WGS sequence"/>
</dbReference>
<feature type="compositionally biased region" description="Pro residues" evidence="1">
    <location>
        <begin position="363"/>
        <end position="423"/>
    </location>
</feature>
<organism evidence="4 5">
    <name type="scientific">Fusarium anthophilum</name>
    <dbReference type="NCBI Taxonomy" id="48485"/>
    <lineage>
        <taxon>Eukaryota</taxon>
        <taxon>Fungi</taxon>
        <taxon>Dikarya</taxon>
        <taxon>Ascomycota</taxon>
        <taxon>Pezizomycotina</taxon>
        <taxon>Sordariomycetes</taxon>
        <taxon>Hypocreomycetidae</taxon>
        <taxon>Hypocreales</taxon>
        <taxon>Nectriaceae</taxon>
        <taxon>Fusarium</taxon>
        <taxon>Fusarium fujikuroi species complex</taxon>
    </lineage>
</organism>
<dbReference type="Pfam" id="PF26113">
    <property type="entry name" value="GH16_XgeA"/>
    <property type="match status" value="1"/>
</dbReference>
<feature type="signal peptide" evidence="2">
    <location>
        <begin position="1"/>
        <end position="17"/>
    </location>
</feature>